<keyword evidence="7" id="KW-0238">DNA-binding</keyword>
<dbReference type="GO" id="GO:0046983">
    <property type="term" value="F:protein dimerization activity"/>
    <property type="evidence" value="ECO:0007669"/>
    <property type="project" value="InterPro"/>
</dbReference>
<keyword evidence="6" id="KW-0805">Transcription regulation</keyword>
<dbReference type="GO" id="GO:0003677">
    <property type="term" value="F:DNA binding"/>
    <property type="evidence" value="ECO:0007669"/>
    <property type="project" value="UniProtKB-KW"/>
</dbReference>
<accession>D1ARC0</accession>
<dbReference type="InterPro" id="IPR050536">
    <property type="entry name" value="DtxR_MntR_Metal-Reg"/>
</dbReference>
<evidence type="ECO:0000256" key="9">
    <source>
        <dbReference type="ARBA" id="ARBA00023163"/>
    </source>
</evidence>
<dbReference type="GO" id="GO:0005737">
    <property type="term" value="C:cytoplasm"/>
    <property type="evidence" value="ECO:0007669"/>
    <property type="project" value="UniProtKB-SubCell"/>
</dbReference>
<keyword evidence="14" id="KW-1185">Reference proteome</keyword>
<dbReference type="GO" id="GO:0003700">
    <property type="term" value="F:DNA-binding transcription factor activity"/>
    <property type="evidence" value="ECO:0007669"/>
    <property type="project" value="InterPro"/>
</dbReference>
<dbReference type="KEGG" id="str:Sterm_3572"/>
<dbReference type="InterPro" id="IPR036421">
    <property type="entry name" value="Fe_dep_repressor_sf"/>
</dbReference>
<dbReference type="eggNOG" id="COG1321">
    <property type="taxonomic scope" value="Bacteria"/>
</dbReference>
<dbReference type="Pfam" id="PF01325">
    <property type="entry name" value="Fe_dep_repress"/>
    <property type="match status" value="1"/>
</dbReference>
<feature type="domain" description="HTH dtxR-type" evidence="12">
    <location>
        <begin position="3"/>
        <end position="64"/>
    </location>
</feature>
<dbReference type="GO" id="GO:0046914">
    <property type="term" value="F:transition metal ion binding"/>
    <property type="evidence" value="ECO:0007669"/>
    <property type="project" value="InterPro"/>
</dbReference>
<keyword evidence="5" id="KW-0678">Repressor</keyword>
<evidence type="ECO:0000256" key="8">
    <source>
        <dbReference type="ARBA" id="ARBA00023159"/>
    </source>
</evidence>
<evidence type="ECO:0000256" key="10">
    <source>
        <dbReference type="ARBA" id="ARBA00023211"/>
    </source>
</evidence>
<evidence type="ECO:0000256" key="11">
    <source>
        <dbReference type="ARBA" id="ARBA00032593"/>
    </source>
</evidence>
<dbReference type="Gene3D" id="1.10.10.10">
    <property type="entry name" value="Winged helix-like DNA-binding domain superfamily/Winged helix DNA-binding domain"/>
    <property type="match status" value="1"/>
</dbReference>
<evidence type="ECO:0000256" key="3">
    <source>
        <dbReference type="ARBA" id="ARBA00011738"/>
    </source>
</evidence>
<evidence type="ECO:0000256" key="2">
    <source>
        <dbReference type="ARBA" id="ARBA00007871"/>
    </source>
</evidence>
<name>D1ARC0_SEBTE</name>
<dbReference type="AlphaFoldDB" id="D1ARC0"/>
<dbReference type="PANTHER" id="PTHR33238">
    <property type="entry name" value="IRON (METAL) DEPENDENT REPRESSOR, DTXR FAMILY"/>
    <property type="match status" value="1"/>
</dbReference>
<comment type="similarity">
    <text evidence="2">Belongs to the DtxR/MntR family.</text>
</comment>
<evidence type="ECO:0000259" key="12">
    <source>
        <dbReference type="PROSITE" id="PS50944"/>
    </source>
</evidence>
<dbReference type="InterPro" id="IPR022689">
    <property type="entry name" value="Iron_dep_repressor"/>
</dbReference>
<evidence type="ECO:0000256" key="5">
    <source>
        <dbReference type="ARBA" id="ARBA00022491"/>
    </source>
</evidence>
<dbReference type="SUPFAM" id="SSF46785">
    <property type="entry name" value="Winged helix' DNA-binding domain"/>
    <property type="match status" value="1"/>
</dbReference>
<evidence type="ECO:0000313" key="13">
    <source>
        <dbReference type="EMBL" id="ACZ10406.1"/>
    </source>
</evidence>
<dbReference type="EMBL" id="CP001739">
    <property type="protein sequence ID" value="ACZ10406.1"/>
    <property type="molecule type" value="Genomic_DNA"/>
</dbReference>
<evidence type="ECO:0000256" key="6">
    <source>
        <dbReference type="ARBA" id="ARBA00023015"/>
    </source>
</evidence>
<reference evidence="14" key="1">
    <citation type="submission" date="2009-09" db="EMBL/GenBank/DDBJ databases">
        <title>The complete chromosome of Sebaldella termitidis ATCC 33386.</title>
        <authorList>
            <consortium name="US DOE Joint Genome Institute (JGI-PGF)"/>
            <person name="Lucas S."/>
            <person name="Copeland A."/>
            <person name="Lapidus A."/>
            <person name="Glavina del Rio T."/>
            <person name="Dalin E."/>
            <person name="Tice H."/>
            <person name="Bruce D."/>
            <person name="Goodwin L."/>
            <person name="Pitluck S."/>
            <person name="Kyrpides N."/>
            <person name="Mavromatis K."/>
            <person name="Ivanova N."/>
            <person name="Mikhailova N."/>
            <person name="Sims D."/>
            <person name="Meincke L."/>
            <person name="Brettin T."/>
            <person name="Detter J.C."/>
            <person name="Han C."/>
            <person name="Larimer F."/>
            <person name="Land M."/>
            <person name="Hauser L."/>
            <person name="Markowitz V."/>
            <person name="Cheng J.F."/>
            <person name="Hugenholtz P."/>
            <person name="Woyke T."/>
            <person name="Wu D."/>
            <person name="Eisen J.A."/>
        </authorList>
    </citation>
    <scope>NUCLEOTIDE SEQUENCE [LARGE SCALE GENOMIC DNA]</scope>
    <source>
        <strain evidence="14">ATCC 33386 / NCTC 11300</strain>
    </source>
</reference>
<reference evidence="13 14" key="2">
    <citation type="journal article" date="2010" name="Stand. Genomic Sci.">
        <title>Complete genome sequence of Sebaldella termitidis type strain (NCTC 11300).</title>
        <authorList>
            <person name="Harmon-Smith M."/>
            <person name="Celia L."/>
            <person name="Chertkov O."/>
            <person name="Lapidus A."/>
            <person name="Copeland A."/>
            <person name="Glavina Del Rio T."/>
            <person name="Nolan M."/>
            <person name="Lucas S."/>
            <person name="Tice H."/>
            <person name="Cheng J.F."/>
            <person name="Han C."/>
            <person name="Detter J.C."/>
            <person name="Bruce D."/>
            <person name="Goodwin L."/>
            <person name="Pitluck S."/>
            <person name="Pati A."/>
            <person name="Liolios K."/>
            <person name="Ivanova N."/>
            <person name="Mavromatis K."/>
            <person name="Mikhailova N."/>
            <person name="Chen A."/>
            <person name="Palaniappan K."/>
            <person name="Land M."/>
            <person name="Hauser L."/>
            <person name="Chang Y.J."/>
            <person name="Jeffries C.D."/>
            <person name="Brettin T."/>
            <person name="Goker M."/>
            <person name="Beck B."/>
            <person name="Bristow J."/>
            <person name="Eisen J.A."/>
            <person name="Markowitz V."/>
            <person name="Hugenholtz P."/>
            <person name="Kyrpides N.C."/>
            <person name="Klenk H.P."/>
            <person name="Chen F."/>
        </authorList>
    </citation>
    <scope>NUCLEOTIDE SEQUENCE [LARGE SCALE GENOMIC DNA]</scope>
    <source>
        <strain evidence="14">ATCC 33386 / NCTC 11300</strain>
    </source>
</reference>
<dbReference type="SMART" id="SM00529">
    <property type="entry name" value="HTH_DTXR"/>
    <property type="match status" value="1"/>
</dbReference>
<dbReference type="HOGENOM" id="CLU_069532_0_2_0"/>
<dbReference type="InterPro" id="IPR036390">
    <property type="entry name" value="WH_DNA-bd_sf"/>
</dbReference>
<organism evidence="13 14">
    <name type="scientific">Sebaldella termitidis (strain ATCC 33386 / NCTC 11300)</name>
    <dbReference type="NCBI Taxonomy" id="526218"/>
    <lineage>
        <taxon>Bacteria</taxon>
        <taxon>Fusobacteriati</taxon>
        <taxon>Fusobacteriota</taxon>
        <taxon>Fusobacteriia</taxon>
        <taxon>Fusobacteriales</taxon>
        <taxon>Leptotrichiaceae</taxon>
        <taxon>Sebaldella</taxon>
    </lineage>
</organism>
<evidence type="ECO:0000256" key="7">
    <source>
        <dbReference type="ARBA" id="ARBA00023125"/>
    </source>
</evidence>
<protein>
    <recommendedName>
        <fullName evidence="11">Manganese transport regulator</fullName>
    </recommendedName>
</protein>
<dbReference type="InterPro" id="IPR022687">
    <property type="entry name" value="HTH_DTXR"/>
</dbReference>
<dbReference type="InterPro" id="IPR036388">
    <property type="entry name" value="WH-like_DNA-bd_sf"/>
</dbReference>
<comment type="subunit">
    <text evidence="3">Homodimer.</text>
</comment>
<evidence type="ECO:0000256" key="1">
    <source>
        <dbReference type="ARBA" id="ARBA00004496"/>
    </source>
</evidence>
<comment type="subcellular location">
    <subcellularLocation>
        <location evidence="1">Cytoplasm</location>
    </subcellularLocation>
</comment>
<dbReference type="Pfam" id="PF02742">
    <property type="entry name" value="Fe_dep_repr_C"/>
    <property type="match status" value="1"/>
</dbReference>
<keyword evidence="4" id="KW-0963">Cytoplasm</keyword>
<sequence length="219" mass="25885">MRLSRNEQDYLKGIYLLSEEEEFVSVKKIAGYLNISVPSANEMIKRLEKKFLVNHYAYKGIKLTEDGKYEALFILKAHRVWEYFLVNKLGYQLDDVHDDAELLEHNASAKLVERLYKYLREPAVCPHGSEIPNIIFWEEESKLYKMSDVKCGMVGELILTDETAEKYIEEFGIKNFKWVEILKRMKTDNTIIIRVENNWNNLVLSEKIQEHFRLRTLDA</sequence>
<dbReference type="RefSeq" id="WP_012862988.1">
    <property type="nucleotide sequence ID" value="NC_013517.1"/>
</dbReference>
<evidence type="ECO:0000313" key="14">
    <source>
        <dbReference type="Proteomes" id="UP000000845"/>
    </source>
</evidence>
<dbReference type="InterPro" id="IPR001367">
    <property type="entry name" value="Fe_dep_repressor"/>
</dbReference>
<dbReference type="SUPFAM" id="SSF47979">
    <property type="entry name" value="Iron-dependent repressor protein, dimerization domain"/>
    <property type="match status" value="1"/>
</dbReference>
<keyword evidence="9" id="KW-0804">Transcription</keyword>
<dbReference type="STRING" id="526218.Sterm_3572"/>
<keyword evidence="8" id="KW-0010">Activator</keyword>
<proteinExistence type="inferred from homology"/>
<dbReference type="PROSITE" id="PS50944">
    <property type="entry name" value="HTH_DTXR"/>
    <property type="match status" value="1"/>
</dbReference>
<keyword evidence="10" id="KW-0464">Manganese</keyword>
<evidence type="ECO:0000256" key="4">
    <source>
        <dbReference type="ARBA" id="ARBA00022490"/>
    </source>
</evidence>
<dbReference type="Proteomes" id="UP000000845">
    <property type="component" value="Chromosome"/>
</dbReference>
<dbReference type="PANTHER" id="PTHR33238:SF11">
    <property type="entry name" value="TRANSCRIPTIONAL REGULATOR MNTR"/>
    <property type="match status" value="1"/>
</dbReference>
<gene>
    <name evidence="13" type="ordered locus">Sterm_3572</name>
</gene>